<dbReference type="PROSITE" id="PS50005">
    <property type="entry name" value="TPR"/>
    <property type="match status" value="7"/>
</dbReference>
<sequence length="825" mass="95074">MIKSKNLSLFLIRRWFGIILLLFFQEGWALLPPKKLEELSKRYNEALLLAKAHEFKKAEKILLSLLKTYGNSEFGSEIRCALAETYFNAGDFARAKKEFEFLAFESKTLSYLLGEALYGYAVSCIILGEYVRADDALKRITQNPLYKDDERIQFAYGVLNYFQKDYKLARARLEQTKSLEGRYFYGKTLARLGAPVEALSVLKEVIQSAPNTQLEAFAKFSQGVALYINGDYEGALVKFEPFLKEAPPYLSDFASYFYGTSLLANREYERAIFFLRPLSRHSNNLLSAHANYFMGVAYLGLGKYTEALACFERTRSSYPKTKVALFANLSIPYTLLLRGDTLATALTAEQLKKIFSEKEMRSLGDYFIGILSFQLGNYEEAANSFERVINSSPDVSIREKSLSLFLLSLLNKVLKKKNSLADLERGVAIAQRYLKENQPRDSSQLTETNFLLGESYYYLERYAEAEYYYDQVRTPYGRLGKAYCLYASGRLKEAIPIFEKLYKSLPNDTLFTISALLGLAYCYFNNREYEKSLDIFEGLIEEFPENDLALEISHFYAGFAYYFLKYYGQAVEHWQKVLDKFPFSERSAEAGFRAGDVYFKAREYTQARGLFRFVVERFPKSEFAPPSQALIAQSYYNEKNYKEAVREYLKFLDLFPEDVQASGVRKALAMSYYKAGEEDTLLAEEFLSRFPESEYANELLMKRAREYLDRNEPEKAIAELTKVVVNLPGSELAGDAQLLIAETYTNQKNWEEARKSYEKFLKYFPNHPAREVAYFNLATTLFNLGDYEKALENFQVVIDSFPTGELKESAQKNIELCKKRLGREE</sequence>
<dbReference type="InterPro" id="IPR011990">
    <property type="entry name" value="TPR-like_helical_dom_sf"/>
</dbReference>
<dbReference type="Pfam" id="PF13181">
    <property type="entry name" value="TPR_8"/>
    <property type="match status" value="1"/>
</dbReference>
<dbReference type="InterPro" id="IPR039565">
    <property type="entry name" value="BamD-like"/>
</dbReference>
<evidence type="ECO:0000259" key="5">
    <source>
        <dbReference type="Pfam" id="PF13525"/>
    </source>
</evidence>
<dbReference type="InterPro" id="IPR019734">
    <property type="entry name" value="TPR_rpt"/>
</dbReference>
<evidence type="ECO:0000256" key="3">
    <source>
        <dbReference type="ARBA" id="ARBA00022803"/>
    </source>
</evidence>
<protein>
    <submittedName>
        <fullName evidence="6">Tetratricopeptide repeat protein</fullName>
    </submittedName>
</protein>
<accession>A0A7C3UVB1</accession>
<proteinExistence type="predicted"/>
<evidence type="ECO:0000313" key="6">
    <source>
        <dbReference type="EMBL" id="HGE99489.1"/>
    </source>
</evidence>
<keyword evidence="2" id="KW-0677">Repeat</keyword>
<dbReference type="SUPFAM" id="SSF48452">
    <property type="entry name" value="TPR-like"/>
    <property type="match status" value="4"/>
</dbReference>
<keyword evidence="1" id="KW-0732">Signal</keyword>
<dbReference type="Pfam" id="PF13424">
    <property type="entry name" value="TPR_12"/>
    <property type="match status" value="1"/>
</dbReference>
<feature type="repeat" description="TPR" evidence="4">
    <location>
        <begin position="588"/>
        <end position="621"/>
    </location>
</feature>
<feature type="domain" description="Outer membrane lipoprotein BamD-like" evidence="5">
    <location>
        <begin position="590"/>
        <end position="701"/>
    </location>
</feature>
<feature type="repeat" description="TPR" evidence="4">
    <location>
        <begin position="771"/>
        <end position="804"/>
    </location>
</feature>
<dbReference type="InterPro" id="IPR051012">
    <property type="entry name" value="CellSynth/LPSAsmb/PSIAsmb"/>
</dbReference>
<organism evidence="6">
    <name type="scientific">candidate division WOR-3 bacterium</name>
    <dbReference type="NCBI Taxonomy" id="2052148"/>
    <lineage>
        <taxon>Bacteria</taxon>
        <taxon>Bacteria division WOR-3</taxon>
    </lineage>
</organism>
<dbReference type="PANTHER" id="PTHR45586">
    <property type="entry name" value="TPR REPEAT-CONTAINING PROTEIN PA4667"/>
    <property type="match status" value="1"/>
</dbReference>
<dbReference type="Gene3D" id="1.25.40.10">
    <property type="entry name" value="Tetratricopeptide repeat domain"/>
    <property type="match status" value="6"/>
</dbReference>
<dbReference type="Pfam" id="PF13432">
    <property type="entry name" value="TPR_16"/>
    <property type="match status" value="2"/>
</dbReference>
<feature type="repeat" description="TPR" evidence="4">
    <location>
        <begin position="734"/>
        <end position="767"/>
    </location>
</feature>
<reference evidence="6" key="1">
    <citation type="journal article" date="2020" name="mSystems">
        <title>Genome- and Community-Level Interaction Insights into Carbon Utilization and Element Cycling Functions of Hydrothermarchaeota in Hydrothermal Sediment.</title>
        <authorList>
            <person name="Zhou Z."/>
            <person name="Liu Y."/>
            <person name="Xu W."/>
            <person name="Pan J."/>
            <person name="Luo Z.H."/>
            <person name="Li M."/>
        </authorList>
    </citation>
    <scope>NUCLEOTIDE SEQUENCE [LARGE SCALE GENOMIC DNA]</scope>
    <source>
        <strain evidence="6">SpSt-906</strain>
    </source>
</reference>
<feature type="repeat" description="TPR" evidence="4">
    <location>
        <begin position="625"/>
        <end position="658"/>
    </location>
</feature>
<name>A0A7C3UVB1_UNCW3</name>
<keyword evidence="3 4" id="KW-0802">TPR repeat</keyword>
<dbReference type="PANTHER" id="PTHR45586:SF1">
    <property type="entry name" value="LIPOPOLYSACCHARIDE ASSEMBLY PROTEIN B"/>
    <property type="match status" value="1"/>
</dbReference>
<evidence type="ECO:0000256" key="4">
    <source>
        <dbReference type="PROSITE-ProRule" id="PRU00339"/>
    </source>
</evidence>
<dbReference type="Pfam" id="PF13525">
    <property type="entry name" value="YfiO"/>
    <property type="match status" value="1"/>
</dbReference>
<dbReference type="EMBL" id="DTMQ01000037">
    <property type="protein sequence ID" value="HGE99489.1"/>
    <property type="molecule type" value="Genomic_DNA"/>
</dbReference>
<comment type="caution">
    <text evidence="6">The sequence shown here is derived from an EMBL/GenBank/DDBJ whole genome shotgun (WGS) entry which is preliminary data.</text>
</comment>
<dbReference type="AlphaFoldDB" id="A0A7C3UVB1"/>
<gene>
    <name evidence="6" type="ORF">ENX07_05405</name>
</gene>
<evidence type="ECO:0000256" key="2">
    <source>
        <dbReference type="ARBA" id="ARBA00022737"/>
    </source>
</evidence>
<dbReference type="Pfam" id="PF13174">
    <property type="entry name" value="TPR_6"/>
    <property type="match status" value="1"/>
</dbReference>
<dbReference type="SMART" id="SM00028">
    <property type="entry name" value="TPR"/>
    <property type="match status" value="13"/>
</dbReference>
<feature type="repeat" description="TPR" evidence="4">
    <location>
        <begin position="362"/>
        <end position="395"/>
    </location>
</feature>
<feature type="repeat" description="TPR" evidence="4">
    <location>
        <begin position="513"/>
        <end position="546"/>
    </location>
</feature>
<evidence type="ECO:0000256" key="1">
    <source>
        <dbReference type="ARBA" id="ARBA00022729"/>
    </source>
</evidence>
<feature type="repeat" description="TPR" evidence="4">
    <location>
        <begin position="288"/>
        <end position="321"/>
    </location>
</feature>